<dbReference type="Pfam" id="PF16640">
    <property type="entry name" value="Big_3_5"/>
    <property type="match status" value="1"/>
</dbReference>
<evidence type="ECO:0000259" key="2">
    <source>
        <dbReference type="Pfam" id="PF07603"/>
    </source>
</evidence>
<dbReference type="RefSeq" id="WP_248211318.1">
    <property type="nucleotide sequence ID" value="NZ_JALNMH010000017.1"/>
</dbReference>
<sequence>MKRLTAWAMAGLLVAPLPALANCSIVPGNPETAPDSRFVRSEPVAGQPVVEDLSTGFIWQGCEAGFSGSDCATGSALTFDWGGALQHAKASTYAGFSDWRLPNARELSSLIETACSSPTLNTTRFPVDTGAALWSASGVAQGPFAVYPDAWKVDFSNGERQPVAKTSLLRVRLVRGGGGLATFDAGADYTPDPISLAAREGQQQSQVVEFGPVAVSGIDTPIGVSVSGDGSPVFSINGGSFQAVPAVVRAGDLLRLRHLSASGAHLAVTSHLRVGPMQVEARSVTANDDASLSGLSLDPGALLPAFQAGTLAYSASVANPVTSVRVTATLSDPAATLEIAGTPATSGAQSPPIALMPGSNAIDVDVLAEDGVAARRYTVTVQRALASTTTSLSSNAASVLPGDPVTLTATVSGDAPTGSVRFLSNGSEIAGCAARPLSTGSPRTASCTTSALPSGEVTVRGEYSGDSANLPSSGELAQTVNTPPTLSVATSVALDEDAALDLPMSIGDAESPATALVIEVAASPGTLFDQAALAAAVAGSGAARSLRLAARADAFGAGTLSLAVVDPQGGRTEVPVAVEVRPVNDPPSASMPLRRVHPAGSAGAISVPGFASGLSVGPANEAGQTIGFEVVELFDAQGVVDAFGIDANGTLDYVLSGRSGVARLRVVPTDDGGVERGGLDRGEARVVRVFVGAGSDIETTLERSLPATDDLPAAIIGGTVNGEYRVRVRNHGPGAVSGIRVDAFAARGLSDLLWQCEPPASCQPGSGAGRVVLDAPIGVDETLSLTLSGRYRPEQFHLDLQAAATAATGVLVGTGDDRRVLVEALHPSAIFYSGME</sequence>
<dbReference type="Pfam" id="PF12733">
    <property type="entry name" value="Cadherin-like"/>
    <property type="match status" value="1"/>
</dbReference>
<keyword evidence="6" id="KW-1185">Reference proteome</keyword>
<dbReference type="Gene3D" id="2.60.40.10">
    <property type="entry name" value="Immunoglobulins"/>
    <property type="match status" value="1"/>
</dbReference>
<feature type="signal peptide" evidence="1">
    <location>
        <begin position="1"/>
        <end position="21"/>
    </location>
</feature>
<dbReference type="Pfam" id="PF07603">
    <property type="entry name" value="Lcl_C"/>
    <property type="match status" value="1"/>
</dbReference>
<evidence type="ECO:0000313" key="6">
    <source>
        <dbReference type="Proteomes" id="UP001431449"/>
    </source>
</evidence>
<dbReference type="InterPro" id="IPR011460">
    <property type="entry name" value="Lcl_C"/>
</dbReference>
<gene>
    <name evidence="5" type="ORF">M0G41_17190</name>
</gene>
<dbReference type="Proteomes" id="UP001431449">
    <property type="component" value="Unassembled WGS sequence"/>
</dbReference>
<dbReference type="InterPro" id="IPR032109">
    <property type="entry name" value="Big_3_5"/>
</dbReference>
<dbReference type="PANTHER" id="PTHR35812">
    <property type="entry name" value="LIPOPROTEIN"/>
    <property type="match status" value="1"/>
</dbReference>
<organism evidence="5 6">
    <name type="scientific">Pseudomarimonas salicorniae</name>
    <dbReference type="NCBI Taxonomy" id="2933270"/>
    <lineage>
        <taxon>Bacteria</taxon>
        <taxon>Pseudomonadati</taxon>
        <taxon>Pseudomonadota</taxon>
        <taxon>Gammaproteobacteria</taxon>
        <taxon>Lysobacterales</taxon>
        <taxon>Lysobacteraceae</taxon>
        <taxon>Pseudomarimonas</taxon>
    </lineage>
</organism>
<proteinExistence type="predicted"/>
<evidence type="ECO:0000259" key="4">
    <source>
        <dbReference type="Pfam" id="PF16640"/>
    </source>
</evidence>
<reference evidence="5" key="1">
    <citation type="submission" date="2022-04" db="EMBL/GenBank/DDBJ databases">
        <title>Lysobacter sp. CAU 1642 isolated from sea sand.</title>
        <authorList>
            <person name="Kim W."/>
        </authorList>
    </citation>
    <scope>NUCLEOTIDE SEQUENCE</scope>
    <source>
        <strain evidence="5">CAU 1642</strain>
    </source>
</reference>
<dbReference type="EMBL" id="JALNMH010000017">
    <property type="protein sequence ID" value="MCK7595397.1"/>
    <property type="molecule type" value="Genomic_DNA"/>
</dbReference>
<feature type="domain" description="Bacterial Ig-like" evidence="4">
    <location>
        <begin position="393"/>
        <end position="481"/>
    </location>
</feature>
<accession>A0ABT0GM04</accession>
<dbReference type="InterPro" id="IPR025883">
    <property type="entry name" value="Cadherin-like_domain"/>
</dbReference>
<evidence type="ECO:0000313" key="5">
    <source>
        <dbReference type="EMBL" id="MCK7595397.1"/>
    </source>
</evidence>
<evidence type="ECO:0000259" key="3">
    <source>
        <dbReference type="Pfam" id="PF12733"/>
    </source>
</evidence>
<keyword evidence="1" id="KW-0732">Signal</keyword>
<name>A0ABT0GM04_9GAMM</name>
<protein>
    <submittedName>
        <fullName evidence="5">DUF1566 domain-containing protein</fullName>
    </submittedName>
</protein>
<dbReference type="InterPro" id="IPR013783">
    <property type="entry name" value="Ig-like_fold"/>
</dbReference>
<evidence type="ECO:0000256" key="1">
    <source>
        <dbReference type="SAM" id="SignalP"/>
    </source>
</evidence>
<feature type="domain" description="Lcl C-terminal" evidence="2">
    <location>
        <begin position="49"/>
        <end position="175"/>
    </location>
</feature>
<comment type="caution">
    <text evidence="5">The sequence shown here is derived from an EMBL/GenBank/DDBJ whole genome shotgun (WGS) entry which is preliminary data.</text>
</comment>
<dbReference type="PANTHER" id="PTHR35812:SF1">
    <property type="entry name" value="LIPOPROTEIN"/>
    <property type="match status" value="1"/>
</dbReference>
<feature type="domain" description="Cadherin-like beta-sandwich-like" evidence="3">
    <location>
        <begin position="296"/>
        <end position="383"/>
    </location>
</feature>
<feature type="chain" id="PRO_5046116717" evidence="1">
    <location>
        <begin position="22"/>
        <end position="836"/>
    </location>
</feature>